<dbReference type="GO" id="GO:0016020">
    <property type="term" value="C:membrane"/>
    <property type="evidence" value="ECO:0007669"/>
    <property type="project" value="UniProtKB-SubCell"/>
</dbReference>
<feature type="transmembrane region" description="Helical" evidence="4">
    <location>
        <begin position="36"/>
        <end position="53"/>
    </location>
</feature>
<dbReference type="AlphaFoldDB" id="A0A4S8N0Z5"/>
<protein>
    <submittedName>
        <fullName evidence="5">Uncharacterized protein</fullName>
    </submittedName>
</protein>
<dbReference type="OrthoDB" id="5192320at2"/>
<organism evidence="5 6">
    <name type="scientific">Nocardioides caeni</name>
    <dbReference type="NCBI Taxonomy" id="574700"/>
    <lineage>
        <taxon>Bacteria</taxon>
        <taxon>Bacillati</taxon>
        <taxon>Actinomycetota</taxon>
        <taxon>Actinomycetes</taxon>
        <taxon>Propionibacteriales</taxon>
        <taxon>Nocardioidaceae</taxon>
        <taxon>Nocardioides</taxon>
    </lineage>
</organism>
<feature type="region of interest" description="Disordered" evidence="3">
    <location>
        <begin position="1"/>
        <end position="27"/>
    </location>
</feature>
<evidence type="ECO:0000313" key="6">
    <source>
        <dbReference type="Proteomes" id="UP000307087"/>
    </source>
</evidence>
<dbReference type="EMBL" id="STGW01000016">
    <property type="protein sequence ID" value="THV09131.1"/>
    <property type="molecule type" value="Genomic_DNA"/>
</dbReference>
<name>A0A4S8N0Z5_9ACTN</name>
<evidence type="ECO:0000313" key="5">
    <source>
        <dbReference type="EMBL" id="THV09131.1"/>
    </source>
</evidence>
<accession>A0A4S8N0Z5</accession>
<dbReference type="RefSeq" id="WP_136564098.1">
    <property type="nucleotide sequence ID" value="NZ_BAABLS010000006.1"/>
</dbReference>
<evidence type="ECO:0000256" key="2">
    <source>
        <dbReference type="ARBA" id="ARBA00023136"/>
    </source>
</evidence>
<dbReference type="InterPro" id="IPR032710">
    <property type="entry name" value="NTF2-like_dom_sf"/>
</dbReference>
<reference evidence="5 6" key="1">
    <citation type="journal article" date="2009" name="Int. J. Syst. Evol. Microbiol.">
        <title>Nocardioides caeni sp. nov., isolated from wastewater.</title>
        <authorList>
            <person name="Yoon J.H."/>
            <person name="Kang S.J."/>
            <person name="Park S."/>
            <person name="Kim W."/>
            <person name="Oh T.K."/>
        </authorList>
    </citation>
    <scope>NUCLEOTIDE SEQUENCE [LARGE SCALE GENOMIC DNA]</scope>
    <source>
        <strain evidence="5 6">DSM 23134</strain>
    </source>
</reference>
<keyword evidence="2 4" id="KW-0472">Membrane</keyword>
<dbReference type="PANTHER" id="PTHR37042:SF4">
    <property type="entry name" value="OUTER MEMBRANE PROTEIN RV1973"/>
    <property type="match status" value="1"/>
</dbReference>
<sequence length="323" mass="33158">MSTDTEQPSVRAVRTESGSGDGSPLVATLRRPSRPVIIAAVLVALLLAGGIAINRGVMPWQDGGDGAADRAAALTAARTAATTLTTLDAAAPEESVAAWAEVTTGELAEAVGAGEADFQKLITSGGFDTSSTIQEAAVATFDGDAGVAEVLVAIDVQLTPQRGQGTTERLSLAVTVEEVDDSWKASALAPLGSGDTVGGGSDALSADIATDVASAMVSLWSYDHRRLAGVESLAPITTPDFLDEYAATYQEIERLAPQAKAVVKARVTGIATIAEDGDRATVLVFLTQRARKGGGKATTADTRLRVAVEKVDGQWRVDGVTPL</sequence>
<keyword evidence="6" id="KW-1185">Reference proteome</keyword>
<comment type="caution">
    <text evidence="5">The sequence shown here is derived from an EMBL/GenBank/DDBJ whole genome shotgun (WGS) entry which is preliminary data.</text>
</comment>
<comment type="subcellular location">
    <subcellularLocation>
        <location evidence="1">Membrane</location>
    </subcellularLocation>
</comment>
<evidence type="ECO:0000256" key="4">
    <source>
        <dbReference type="SAM" id="Phobius"/>
    </source>
</evidence>
<evidence type="ECO:0000256" key="3">
    <source>
        <dbReference type="SAM" id="MobiDB-lite"/>
    </source>
</evidence>
<gene>
    <name evidence="5" type="ORF">E9934_16995</name>
</gene>
<proteinExistence type="predicted"/>
<evidence type="ECO:0000256" key="1">
    <source>
        <dbReference type="ARBA" id="ARBA00004370"/>
    </source>
</evidence>
<keyword evidence="4" id="KW-1133">Transmembrane helix</keyword>
<keyword evidence="4" id="KW-0812">Transmembrane</keyword>
<dbReference type="Proteomes" id="UP000307087">
    <property type="component" value="Unassembled WGS sequence"/>
</dbReference>
<dbReference type="PANTHER" id="PTHR37042">
    <property type="entry name" value="OUTER MEMBRANE PROTEIN RV1973"/>
    <property type="match status" value="1"/>
</dbReference>
<dbReference type="SUPFAM" id="SSF54427">
    <property type="entry name" value="NTF2-like"/>
    <property type="match status" value="1"/>
</dbReference>